<feature type="transmembrane region" description="Helical" evidence="8">
    <location>
        <begin position="132"/>
        <end position="153"/>
    </location>
</feature>
<feature type="transmembrane region" description="Helical" evidence="8">
    <location>
        <begin position="295"/>
        <end position="318"/>
    </location>
</feature>
<evidence type="ECO:0000256" key="4">
    <source>
        <dbReference type="ARBA" id="ARBA00022692"/>
    </source>
</evidence>
<gene>
    <name evidence="10" type="ORF">A7U60_g7548</name>
</gene>
<dbReference type="Pfam" id="PF02535">
    <property type="entry name" value="Zip"/>
    <property type="match status" value="1"/>
</dbReference>
<reference evidence="10" key="1">
    <citation type="submission" date="2016-06" db="EMBL/GenBank/DDBJ databases">
        <title>Draft Genome sequence of the fungus Inonotus baumii.</title>
        <authorList>
            <person name="Zhu H."/>
            <person name="Lin W."/>
        </authorList>
    </citation>
    <scope>NUCLEOTIDE SEQUENCE</scope>
    <source>
        <strain evidence="10">821</strain>
    </source>
</reference>
<dbReference type="Proteomes" id="UP000757232">
    <property type="component" value="Unassembled WGS sequence"/>
</dbReference>
<dbReference type="PANTHER" id="PTHR11040">
    <property type="entry name" value="ZINC/IRON TRANSPORTER"/>
    <property type="match status" value="1"/>
</dbReference>
<feature type="transmembrane region" description="Helical" evidence="8">
    <location>
        <begin position="52"/>
        <end position="74"/>
    </location>
</feature>
<keyword evidence="6 8" id="KW-0406">Ion transport</keyword>
<name>A0A9Q5HT60_SANBA</name>
<comment type="subcellular location">
    <subcellularLocation>
        <location evidence="1 8">Membrane</location>
        <topology evidence="1 8">Multi-pass membrane protein</topology>
    </subcellularLocation>
</comment>
<keyword evidence="5 8" id="KW-1133">Transmembrane helix</keyword>
<keyword evidence="3 8" id="KW-0813">Transport</keyword>
<evidence type="ECO:0000256" key="6">
    <source>
        <dbReference type="ARBA" id="ARBA00023065"/>
    </source>
</evidence>
<evidence type="ECO:0000256" key="8">
    <source>
        <dbReference type="RuleBase" id="RU362088"/>
    </source>
</evidence>
<evidence type="ECO:0000313" key="11">
    <source>
        <dbReference type="Proteomes" id="UP000757232"/>
    </source>
</evidence>
<dbReference type="InterPro" id="IPR003689">
    <property type="entry name" value="ZIP"/>
</dbReference>
<protein>
    <submittedName>
        <fullName evidence="10">ZIP zinc/iron transport family</fullName>
    </submittedName>
</protein>
<keyword evidence="11" id="KW-1185">Reference proteome</keyword>
<evidence type="ECO:0000256" key="5">
    <source>
        <dbReference type="ARBA" id="ARBA00022989"/>
    </source>
</evidence>
<evidence type="ECO:0000256" key="2">
    <source>
        <dbReference type="ARBA" id="ARBA00006939"/>
    </source>
</evidence>
<feature type="transmembrane region" description="Helical" evidence="8">
    <location>
        <begin position="338"/>
        <end position="359"/>
    </location>
</feature>
<dbReference type="GO" id="GO:0005886">
    <property type="term" value="C:plasma membrane"/>
    <property type="evidence" value="ECO:0007669"/>
    <property type="project" value="TreeGrafter"/>
</dbReference>
<dbReference type="AlphaFoldDB" id="A0A9Q5HT60"/>
<evidence type="ECO:0000256" key="3">
    <source>
        <dbReference type="ARBA" id="ARBA00022448"/>
    </source>
</evidence>
<accession>A0A9Q5HT60</accession>
<keyword evidence="7 8" id="KW-0472">Membrane</keyword>
<comment type="similarity">
    <text evidence="2 8">Belongs to the ZIP transporter (TC 2.A.5) family.</text>
</comment>
<feature type="transmembrane region" description="Helical" evidence="8">
    <location>
        <begin position="235"/>
        <end position="258"/>
    </location>
</feature>
<feature type="region of interest" description="Disordered" evidence="9">
    <location>
        <begin position="1"/>
        <end position="44"/>
    </location>
</feature>
<comment type="caution">
    <text evidence="10">The sequence shown here is derived from an EMBL/GenBank/DDBJ whole genome shotgun (WGS) entry which is preliminary data.</text>
</comment>
<dbReference type="PANTHER" id="PTHR11040:SF32">
    <property type="entry name" value="ZINC-REGULATED TRANSPORTER 1"/>
    <property type="match status" value="1"/>
</dbReference>
<dbReference type="InterPro" id="IPR004698">
    <property type="entry name" value="Zn/Fe_permease_fun/pln"/>
</dbReference>
<keyword evidence="4 8" id="KW-0812">Transmembrane</keyword>
<dbReference type="OrthoDB" id="448280at2759"/>
<dbReference type="EMBL" id="LNZH02000209">
    <property type="protein sequence ID" value="OCB85538.1"/>
    <property type="molecule type" value="Genomic_DNA"/>
</dbReference>
<evidence type="ECO:0000256" key="1">
    <source>
        <dbReference type="ARBA" id="ARBA00004141"/>
    </source>
</evidence>
<feature type="transmembrane region" description="Helical" evidence="8">
    <location>
        <begin position="94"/>
        <end position="112"/>
    </location>
</feature>
<proteinExistence type="inferred from homology"/>
<dbReference type="NCBIfam" id="TIGR00820">
    <property type="entry name" value="zip"/>
    <property type="match status" value="1"/>
</dbReference>
<dbReference type="GO" id="GO:0005385">
    <property type="term" value="F:zinc ion transmembrane transporter activity"/>
    <property type="evidence" value="ECO:0007669"/>
    <property type="project" value="InterPro"/>
</dbReference>
<evidence type="ECO:0000256" key="7">
    <source>
        <dbReference type="ARBA" id="ARBA00023136"/>
    </source>
</evidence>
<sequence length="392" mass="41503">MSSSDTTSALPVPTDTTSDSGDDDDSTDCDATSDSGDDDDSTDCGSGNNPDIFFGLRVASVFIIMISSMIGAFFPIIARRSRLRNVIPREAFDFGKYFGSGVIIATAFIHLLDPAIDELGSPCLTGAWTSYPWALALCMLSIFLIFFAELIAFRWGTAKLQKLGITYDAHGHDAGSVHAGHGPETGIVRAGSRDDGASQGSNGEKKPKSSAQLAGGDDVVVLQADPLKESAISQIIGIFILEFGIILHSVLIGLTLAVDPDFKVLFVVLVFHQMFEGLGLGSRLAYLTLPIKYNYVAYVGALAYGLTTPIGIAAGLGVRTTYNPDSKTASIVSGVMDALSAGVLIYTGLVELLAHEFLFSPEMQAASNKRLTYVCLCMLSGAGIMALLGRWA</sequence>
<evidence type="ECO:0000313" key="10">
    <source>
        <dbReference type="EMBL" id="OCB85538.1"/>
    </source>
</evidence>
<feature type="transmembrane region" description="Helical" evidence="8">
    <location>
        <begin position="371"/>
        <end position="391"/>
    </location>
</feature>
<organism evidence="10 11">
    <name type="scientific">Sanghuangporus baumii</name>
    <name type="common">Phellinus baumii</name>
    <dbReference type="NCBI Taxonomy" id="108892"/>
    <lineage>
        <taxon>Eukaryota</taxon>
        <taxon>Fungi</taxon>
        <taxon>Dikarya</taxon>
        <taxon>Basidiomycota</taxon>
        <taxon>Agaricomycotina</taxon>
        <taxon>Agaricomycetes</taxon>
        <taxon>Hymenochaetales</taxon>
        <taxon>Hymenochaetaceae</taxon>
        <taxon>Sanghuangporus</taxon>
    </lineage>
</organism>
<comment type="caution">
    <text evidence="8">Lacks conserved residue(s) required for the propagation of feature annotation.</text>
</comment>
<feature type="region of interest" description="Disordered" evidence="9">
    <location>
        <begin position="188"/>
        <end position="212"/>
    </location>
</feature>
<evidence type="ECO:0000256" key="9">
    <source>
        <dbReference type="SAM" id="MobiDB-lite"/>
    </source>
</evidence>